<dbReference type="EnsemblPlants" id="Pp3c24_1550V3.3">
    <property type="protein sequence ID" value="Pp3c24_1550V3.3"/>
    <property type="gene ID" value="Pp3c24_1550"/>
</dbReference>
<protein>
    <recommendedName>
        <fullName evidence="8">Plastid ribosomal protein S21</fullName>
    </recommendedName>
</protein>
<evidence type="ECO:0008006" key="8">
    <source>
        <dbReference type="Google" id="ProtNLM"/>
    </source>
</evidence>
<sequence>MALSSAVIVSLRISPSVCCSAAEPNNHAAISSDCSVKLAQPQPVSRVQHLSLLNRENSSCSAPIMSMLHPGMEFVNVMYFKGSYNAQIFVGEDESADSVVRRFRRAVSAAGVIPECRRRRFHETPQDIVKRKQKEAHRRNKSNRRFSGPRPEGGYGEKKETSSAEEEDDDFWGYVDEDA</sequence>
<keyword evidence="7" id="KW-1185">Reference proteome</keyword>
<evidence type="ECO:0000313" key="6">
    <source>
        <dbReference type="EnsemblPlants" id="Pp3c24_1550V3.1"/>
    </source>
</evidence>
<dbReference type="GO" id="GO:1990904">
    <property type="term" value="C:ribonucleoprotein complex"/>
    <property type="evidence" value="ECO:0007669"/>
    <property type="project" value="UniProtKB-KW"/>
</dbReference>
<dbReference type="EnsemblPlants" id="Pp3c24_1550V3.2">
    <property type="protein sequence ID" value="Pp3c24_1550V3.2"/>
    <property type="gene ID" value="Pp3c24_1550"/>
</dbReference>
<dbReference type="GO" id="GO:0006412">
    <property type="term" value="P:translation"/>
    <property type="evidence" value="ECO:0007669"/>
    <property type="project" value="InterPro"/>
</dbReference>
<feature type="region of interest" description="Disordered" evidence="4">
    <location>
        <begin position="123"/>
        <end position="179"/>
    </location>
</feature>
<dbReference type="NCBIfam" id="TIGR00030">
    <property type="entry name" value="S21p"/>
    <property type="match status" value="1"/>
</dbReference>
<dbReference type="RefSeq" id="XP_024364473.1">
    <property type="nucleotide sequence ID" value="XM_024508705.2"/>
</dbReference>
<dbReference type="PANTHER" id="PTHR21109">
    <property type="entry name" value="MITOCHONDRIAL 28S RIBOSOMAL PROTEIN S21"/>
    <property type="match status" value="1"/>
</dbReference>
<dbReference type="EMBL" id="ABEU02000024">
    <property type="protein sequence ID" value="PNR27915.1"/>
    <property type="molecule type" value="Genomic_DNA"/>
</dbReference>
<accession>A9RNE5</accession>
<dbReference type="Proteomes" id="UP000006727">
    <property type="component" value="Chromosome 24"/>
</dbReference>
<dbReference type="EnsemblPlants" id="Pp3c24_1550V3.1">
    <property type="protein sequence ID" value="Pp3c24_1550V3.1"/>
    <property type="gene ID" value="Pp3c24_1550"/>
</dbReference>
<comment type="similarity">
    <text evidence="1">Belongs to the bacterial ribosomal protein bS21 family.</text>
</comment>
<organism evidence="5">
    <name type="scientific">Physcomitrium patens</name>
    <name type="common">Spreading-leaved earth moss</name>
    <name type="synonym">Physcomitrella patens</name>
    <dbReference type="NCBI Taxonomy" id="3218"/>
    <lineage>
        <taxon>Eukaryota</taxon>
        <taxon>Viridiplantae</taxon>
        <taxon>Streptophyta</taxon>
        <taxon>Embryophyta</taxon>
        <taxon>Bryophyta</taxon>
        <taxon>Bryophytina</taxon>
        <taxon>Bryopsida</taxon>
        <taxon>Funariidae</taxon>
        <taxon>Funariales</taxon>
        <taxon>Funariaceae</taxon>
        <taxon>Physcomitrium</taxon>
    </lineage>
</organism>
<evidence type="ECO:0000313" key="5">
    <source>
        <dbReference type="EMBL" id="PNR27915.1"/>
    </source>
</evidence>
<reference evidence="5 7" key="2">
    <citation type="journal article" date="2018" name="Plant J.">
        <title>The Physcomitrella patens chromosome-scale assembly reveals moss genome structure and evolution.</title>
        <authorList>
            <person name="Lang D."/>
            <person name="Ullrich K.K."/>
            <person name="Murat F."/>
            <person name="Fuchs J."/>
            <person name="Jenkins J."/>
            <person name="Haas F.B."/>
            <person name="Piednoel M."/>
            <person name="Gundlach H."/>
            <person name="Van Bel M."/>
            <person name="Meyberg R."/>
            <person name="Vives C."/>
            <person name="Morata J."/>
            <person name="Symeonidi A."/>
            <person name="Hiss M."/>
            <person name="Muchero W."/>
            <person name="Kamisugi Y."/>
            <person name="Saleh O."/>
            <person name="Blanc G."/>
            <person name="Decker E.L."/>
            <person name="van Gessel N."/>
            <person name="Grimwood J."/>
            <person name="Hayes R.D."/>
            <person name="Graham S.W."/>
            <person name="Gunter L.E."/>
            <person name="McDaniel S.F."/>
            <person name="Hoernstein S.N.W."/>
            <person name="Larsson A."/>
            <person name="Li F.W."/>
            <person name="Perroud P.F."/>
            <person name="Phillips J."/>
            <person name="Ranjan P."/>
            <person name="Rokshar D.S."/>
            <person name="Rothfels C.J."/>
            <person name="Schneider L."/>
            <person name="Shu S."/>
            <person name="Stevenson D.W."/>
            <person name="Thummler F."/>
            <person name="Tillich M."/>
            <person name="Villarreal Aguilar J.C."/>
            <person name="Widiez T."/>
            <person name="Wong G.K."/>
            <person name="Wymore A."/>
            <person name="Zhang Y."/>
            <person name="Zimmer A.D."/>
            <person name="Quatrano R.S."/>
            <person name="Mayer K.F.X."/>
            <person name="Goodstein D."/>
            <person name="Casacuberta J.M."/>
            <person name="Vandepoele K."/>
            <person name="Reski R."/>
            <person name="Cuming A.C."/>
            <person name="Tuskan G.A."/>
            <person name="Maumus F."/>
            <person name="Salse J."/>
            <person name="Schmutz J."/>
            <person name="Rensing S.A."/>
        </authorList>
    </citation>
    <scope>NUCLEOTIDE SEQUENCE [LARGE SCALE GENOMIC DNA]</scope>
    <source>
        <strain evidence="6 7">cv. Gransden 2004</strain>
    </source>
</reference>
<feature type="compositionally biased region" description="Acidic residues" evidence="4">
    <location>
        <begin position="163"/>
        <end position="179"/>
    </location>
</feature>
<feature type="compositionally biased region" description="Basic residues" evidence="4">
    <location>
        <begin position="131"/>
        <end position="144"/>
    </location>
</feature>
<dbReference type="HAMAP" id="MF_00358">
    <property type="entry name" value="Ribosomal_bS21"/>
    <property type="match status" value="1"/>
</dbReference>
<evidence type="ECO:0000256" key="3">
    <source>
        <dbReference type="ARBA" id="ARBA00023274"/>
    </source>
</evidence>
<dbReference type="PANTHER" id="PTHR21109:SF0">
    <property type="entry name" value="SMALL RIBOSOMAL SUBUNIT PROTEIN BS21M"/>
    <property type="match status" value="1"/>
</dbReference>
<dbReference type="PaxDb" id="3218-PP1S18_305V6.1"/>
<dbReference type="PRINTS" id="PR00976">
    <property type="entry name" value="RIBOSOMALS21"/>
</dbReference>
<proteinExistence type="inferred from homology"/>
<dbReference type="Pfam" id="PF01165">
    <property type="entry name" value="Ribosomal_S21"/>
    <property type="match status" value="1"/>
</dbReference>
<dbReference type="Gramene" id="Pp3c24_1550V3.2">
    <property type="protein sequence ID" value="Pp3c24_1550V3.2"/>
    <property type="gene ID" value="Pp3c24_1550"/>
</dbReference>
<keyword evidence="2" id="KW-0689">Ribosomal protein</keyword>
<dbReference type="AlphaFoldDB" id="A9RNE5"/>
<dbReference type="InterPro" id="IPR001911">
    <property type="entry name" value="Ribosomal_bS21"/>
</dbReference>
<dbReference type="InterPro" id="IPR038380">
    <property type="entry name" value="Ribosomal_bS21_sf"/>
</dbReference>
<evidence type="ECO:0000256" key="4">
    <source>
        <dbReference type="SAM" id="MobiDB-lite"/>
    </source>
</evidence>
<dbReference type="Gene3D" id="1.20.5.1150">
    <property type="entry name" value="Ribosomal protein S8"/>
    <property type="match status" value="1"/>
</dbReference>
<gene>
    <name evidence="6" type="primary">LOC112276899</name>
    <name evidence="5" type="ORF">PHYPA_028507</name>
</gene>
<dbReference type="Gramene" id="Pp3c24_1550V3.1">
    <property type="protein sequence ID" value="Pp3c24_1550V3.1"/>
    <property type="gene ID" value="Pp3c24_1550"/>
</dbReference>
<dbReference type="Gramene" id="Pp3c24_1550V3.3">
    <property type="protein sequence ID" value="Pp3c24_1550V3.3"/>
    <property type="gene ID" value="Pp3c24_1550"/>
</dbReference>
<reference evidence="6" key="3">
    <citation type="submission" date="2020-12" db="UniProtKB">
        <authorList>
            <consortium name="EnsemblPlants"/>
        </authorList>
    </citation>
    <scope>IDENTIFICATION</scope>
</reference>
<reference evidence="5 7" key="1">
    <citation type="journal article" date="2008" name="Science">
        <title>The Physcomitrella genome reveals evolutionary insights into the conquest of land by plants.</title>
        <authorList>
            <person name="Rensing S."/>
            <person name="Lang D."/>
            <person name="Zimmer A."/>
            <person name="Terry A."/>
            <person name="Salamov A."/>
            <person name="Shapiro H."/>
            <person name="Nishiyama T."/>
            <person name="Perroud P.-F."/>
            <person name="Lindquist E."/>
            <person name="Kamisugi Y."/>
            <person name="Tanahashi T."/>
            <person name="Sakakibara K."/>
            <person name="Fujita T."/>
            <person name="Oishi K."/>
            <person name="Shin-I T."/>
            <person name="Kuroki Y."/>
            <person name="Toyoda A."/>
            <person name="Suzuki Y."/>
            <person name="Hashimoto A."/>
            <person name="Yamaguchi K."/>
            <person name="Sugano A."/>
            <person name="Kohara Y."/>
            <person name="Fujiyama A."/>
            <person name="Anterola A."/>
            <person name="Aoki S."/>
            <person name="Ashton N."/>
            <person name="Barbazuk W.B."/>
            <person name="Barker E."/>
            <person name="Bennetzen J."/>
            <person name="Bezanilla M."/>
            <person name="Blankenship R."/>
            <person name="Cho S.H."/>
            <person name="Dutcher S."/>
            <person name="Estelle M."/>
            <person name="Fawcett J.A."/>
            <person name="Gundlach H."/>
            <person name="Hanada K."/>
            <person name="Heyl A."/>
            <person name="Hicks K.A."/>
            <person name="Hugh J."/>
            <person name="Lohr M."/>
            <person name="Mayer K."/>
            <person name="Melkozernov A."/>
            <person name="Murata T."/>
            <person name="Nelson D."/>
            <person name="Pils B."/>
            <person name="Prigge M."/>
            <person name="Reiss B."/>
            <person name="Renner T."/>
            <person name="Rombauts S."/>
            <person name="Rushton P."/>
            <person name="Sanderfoot A."/>
            <person name="Schween G."/>
            <person name="Shiu S.-H."/>
            <person name="Stueber K."/>
            <person name="Theodoulou F.L."/>
            <person name="Tu H."/>
            <person name="Van de Peer Y."/>
            <person name="Verrier P.J."/>
            <person name="Waters E."/>
            <person name="Wood A."/>
            <person name="Yang L."/>
            <person name="Cove D."/>
            <person name="Cuming A."/>
            <person name="Hasebe M."/>
            <person name="Lucas S."/>
            <person name="Mishler D.B."/>
            <person name="Reski R."/>
            <person name="Grigoriev I."/>
            <person name="Quatrano R.S."/>
            <person name="Boore J.L."/>
        </authorList>
    </citation>
    <scope>NUCLEOTIDE SEQUENCE [LARGE SCALE GENOMIC DNA]</scope>
    <source>
        <strain evidence="6 7">cv. Gransden 2004</strain>
    </source>
</reference>
<dbReference type="OMA" id="WDYDVEL"/>
<evidence type="ECO:0000256" key="1">
    <source>
        <dbReference type="ARBA" id="ARBA00006640"/>
    </source>
</evidence>
<evidence type="ECO:0000313" key="7">
    <source>
        <dbReference type="Proteomes" id="UP000006727"/>
    </source>
</evidence>
<dbReference type="OrthoDB" id="785538at2759"/>
<dbReference type="GeneID" id="112276899"/>
<dbReference type="GO" id="GO:0005840">
    <property type="term" value="C:ribosome"/>
    <property type="evidence" value="ECO:0007669"/>
    <property type="project" value="UniProtKB-KW"/>
</dbReference>
<dbReference type="GO" id="GO:0003735">
    <property type="term" value="F:structural constituent of ribosome"/>
    <property type="evidence" value="ECO:0007669"/>
    <property type="project" value="InterPro"/>
</dbReference>
<dbReference type="STRING" id="3218.A9RNE5"/>
<name>A9RNE5_PHYPA</name>
<evidence type="ECO:0000256" key="2">
    <source>
        <dbReference type="ARBA" id="ARBA00022980"/>
    </source>
</evidence>
<dbReference type="HOGENOM" id="CLU_1505868_0_0_1"/>
<dbReference type="eggNOG" id="ENOG502RZIG">
    <property type="taxonomic scope" value="Eukaryota"/>
</dbReference>
<keyword evidence="3" id="KW-0687">Ribonucleoprotein</keyword>